<feature type="signal peptide" evidence="6">
    <location>
        <begin position="1"/>
        <end position="21"/>
    </location>
</feature>
<dbReference type="InterPro" id="IPR012944">
    <property type="entry name" value="SusD_RagB_dom"/>
</dbReference>
<dbReference type="Pfam" id="PF07980">
    <property type="entry name" value="SusD_RagB"/>
    <property type="match status" value="1"/>
</dbReference>
<evidence type="ECO:0000256" key="3">
    <source>
        <dbReference type="ARBA" id="ARBA00022729"/>
    </source>
</evidence>
<dbReference type="SUPFAM" id="SSF48452">
    <property type="entry name" value="TPR-like"/>
    <property type="match status" value="1"/>
</dbReference>
<dbReference type="AlphaFoldDB" id="A0A1G9HRX6"/>
<protein>
    <submittedName>
        <fullName evidence="9">Starch-binding associating with outer membrane</fullName>
    </submittedName>
</protein>
<keyword evidence="5" id="KW-0998">Cell outer membrane</keyword>
<dbReference type="InterPro" id="IPR011990">
    <property type="entry name" value="TPR-like_helical_dom_sf"/>
</dbReference>
<dbReference type="Proteomes" id="UP000198510">
    <property type="component" value="Unassembled WGS sequence"/>
</dbReference>
<dbReference type="Pfam" id="PF14322">
    <property type="entry name" value="SusD-like_3"/>
    <property type="match status" value="1"/>
</dbReference>
<keyword evidence="3 6" id="KW-0732">Signal</keyword>
<dbReference type="STRING" id="1075417.SAMN05421823_104516"/>
<dbReference type="RefSeq" id="WP_089682674.1">
    <property type="nucleotide sequence ID" value="NZ_FNFO01000004.1"/>
</dbReference>
<dbReference type="GO" id="GO:0009279">
    <property type="term" value="C:cell outer membrane"/>
    <property type="evidence" value="ECO:0007669"/>
    <property type="project" value="UniProtKB-SubCell"/>
</dbReference>
<evidence type="ECO:0000256" key="5">
    <source>
        <dbReference type="ARBA" id="ARBA00023237"/>
    </source>
</evidence>
<organism evidence="9 10">
    <name type="scientific">Catalinimonas alkaloidigena</name>
    <dbReference type="NCBI Taxonomy" id="1075417"/>
    <lineage>
        <taxon>Bacteria</taxon>
        <taxon>Pseudomonadati</taxon>
        <taxon>Bacteroidota</taxon>
        <taxon>Cytophagia</taxon>
        <taxon>Cytophagales</taxon>
        <taxon>Catalimonadaceae</taxon>
        <taxon>Catalinimonas</taxon>
    </lineage>
</organism>
<name>A0A1G9HRX6_9BACT</name>
<gene>
    <name evidence="9" type="ORF">SAMN05421823_104516</name>
</gene>
<dbReference type="Gene3D" id="1.25.40.390">
    <property type="match status" value="1"/>
</dbReference>
<evidence type="ECO:0000256" key="6">
    <source>
        <dbReference type="SAM" id="SignalP"/>
    </source>
</evidence>
<sequence length="564" mass="64433">MKPLKHILITLLLIGVCACDADEWLEEQPLDFYTTQNSYNTVAQFRQALNFEYDLLREMYWRNGDQTVLMYFADLGFGGTDFPDAKFNNFQTFLTPTTFVSGSYWNRAYVGIANTNTILNRLDLADEIGEDSKQAIRGEARFFRAYWYTLLAHLFGGVPIVLEEEESPRRDYEQATREAVYAQARIDLEEAIRLLPNIEDVKDGMISKQAAQHQLAEVLLSLNDHAGAAAAATAVIDHPGMALMTTRFGTYANMPRDPYWDLFQHNNQNRSSGNTESILVLQYDYQNSGSTYSFDHPRFILPFYPNCRVADSNGELVNAFLSLTEDKGGRGIGVVHPSYHFREEIWGEDGTNDYRNAPYMIVRDFRIDNPAAAGFGEWIVEDGWLREADTLRMFYPFVMKFARNFDLPDEVYAKNADGSIQETALGEKVINYSFGSISANTSIKDEYLFRLAGTYLLRAEAYVRSGQNALALNDINALRTRANATPATLEEMNLDYILDEQLRELYFEDFRVVTLCRMGKLVERTKKYNPTGYNIGEHQNLWPIPYSEIERNVLGTIEQNPGYN</sequence>
<evidence type="ECO:0000259" key="8">
    <source>
        <dbReference type="Pfam" id="PF14322"/>
    </source>
</evidence>
<reference evidence="9 10" key="1">
    <citation type="submission" date="2016-10" db="EMBL/GenBank/DDBJ databases">
        <authorList>
            <person name="de Groot N.N."/>
        </authorList>
    </citation>
    <scope>NUCLEOTIDE SEQUENCE [LARGE SCALE GENOMIC DNA]</scope>
    <source>
        <strain evidence="9 10">DSM 25186</strain>
    </source>
</reference>
<comment type="similarity">
    <text evidence="2">Belongs to the SusD family.</text>
</comment>
<comment type="subcellular location">
    <subcellularLocation>
        <location evidence="1">Cell outer membrane</location>
    </subcellularLocation>
</comment>
<proteinExistence type="inferred from homology"/>
<dbReference type="PROSITE" id="PS51257">
    <property type="entry name" value="PROKAR_LIPOPROTEIN"/>
    <property type="match status" value="1"/>
</dbReference>
<dbReference type="EMBL" id="FNFO01000004">
    <property type="protein sequence ID" value="SDL15566.1"/>
    <property type="molecule type" value="Genomic_DNA"/>
</dbReference>
<accession>A0A1G9HRX6</accession>
<evidence type="ECO:0000313" key="10">
    <source>
        <dbReference type="Proteomes" id="UP000198510"/>
    </source>
</evidence>
<keyword evidence="10" id="KW-1185">Reference proteome</keyword>
<evidence type="ECO:0000256" key="4">
    <source>
        <dbReference type="ARBA" id="ARBA00023136"/>
    </source>
</evidence>
<feature type="domain" description="SusD-like N-terminal" evidence="8">
    <location>
        <begin position="102"/>
        <end position="220"/>
    </location>
</feature>
<evidence type="ECO:0000259" key="7">
    <source>
        <dbReference type="Pfam" id="PF07980"/>
    </source>
</evidence>
<evidence type="ECO:0000313" key="9">
    <source>
        <dbReference type="EMBL" id="SDL15566.1"/>
    </source>
</evidence>
<keyword evidence="4" id="KW-0472">Membrane</keyword>
<dbReference type="OrthoDB" id="906516at2"/>
<feature type="chain" id="PRO_5011672925" evidence="6">
    <location>
        <begin position="22"/>
        <end position="564"/>
    </location>
</feature>
<feature type="domain" description="RagB/SusD" evidence="7">
    <location>
        <begin position="276"/>
        <end position="563"/>
    </location>
</feature>
<dbReference type="InterPro" id="IPR033985">
    <property type="entry name" value="SusD-like_N"/>
</dbReference>
<evidence type="ECO:0000256" key="1">
    <source>
        <dbReference type="ARBA" id="ARBA00004442"/>
    </source>
</evidence>
<evidence type="ECO:0000256" key="2">
    <source>
        <dbReference type="ARBA" id="ARBA00006275"/>
    </source>
</evidence>